<dbReference type="Proteomes" id="UP000299102">
    <property type="component" value="Unassembled WGS sequence"/>
</dbReference>
<accession>A0A4C1TGE1</accession>
<proteinExistence type="predicted"/>
<organism evidence="1 2">
    <name type="scientific">Eumeta variegata</name>
    <name type="common">Bagworm moth</name>
    <name type="synonym">Eumeta japonica</name>
    <dbReference type="NCBI Taxonomy" id="151549"/>
    <lineage>
        <taxon>Eukaryota</taxon>
        <taxon>Metazoa</taxon>
        <taxon>Ecdysozoa</taxon>
        <taxon>Arthropoda</taxon>
        <taxon>Hexapoda</taxon>
        <taxon>Insecta</taxon>
        <taxon>Pterygota</taxon>
        <taxon>Neoptera</taxon>
        <taxon>Endopterygota</taxon>
        <taxon>Lepidoptera</taxon>
        <taxon>Glossata</taxon>
        <taxon>Ditrysia</taxon>
        <taxon>Tineoidea</taxon>
        <taxon>Psychidae</taxon>
        <taxon>Oiketicinae</taxon>
        <taxon>Eumeta</taxon>
    </lineage>
</organism>
<gene>
    <name evidence="1" type="ORF">EVAR_8209_1</name>
</gene>
<dbReference type="AlphaFoldDB" id="A0A4C1TGE1"/>
<evidence type="ECO:0000313" key="2">
    <source>
        <dbReference type="Proteomes" id="UP000299102"/>
    </source>
</evidence>
<evidence type="ECO:0000313" key="1">
    <source>
        <dbReference type="EMBL" id="GBP13286.1"/>
    </source>
</evidence>
<comment type="caution">
    <text evidence="1">The sequence shown here is derived from an EMBL/GenBank/DDBJ whole genome shotgun (WGS) entry which is preliminary data.</text>
</comment>
<protein>
    <submittedName>
        <fullName evidence="1">Uncharacterized protein</fullName>
    </submittedName>
</protein>
<dbReference type="EMBL" id="BGZK01000056">
    <property type="protein sequence ID" value="GBP13286.1"/>
    <property type="molecule type" value="Genomic_DNA"/>
</dbReference>
<keyword evidence="2" id="KW-1185">Reference proteome</keyword>
<name>A0A4C1TGE1_EUMVA</name>
<reference evidence="1 2" key="1">
    <citation type="journal article" date="2019" name="Commun. Biol.">
        <title>The bagworm genome reveals a unique fibroin gene that provides high tensile strength.</title>
        <authorList>
            <person name="Kono N."/>
            <person name="Nakamura H."/>
            <person name="Ohtoshi R."/>
            <person name="Tomita M."/>
            <person name="Numata K."/>
            <person name="Arakawa K."/>
        </authorList>
    </citation>
    <scope>NUCLEOTIDE SEQUENCE [LARGE SCALE GENOMIC DNA]</scope>
</reference>
<sequence>MNGTKRKNSNGAIRHESFDIYRLTLTRLNENVGILASFYRKDNVYSEMKSKRNYKSIIDFLIIDDLFRSIDMGSRMHRGVNVGAEHFLVFTRAVFNAPTVVRRHIGIPLTVVPALPQNILMKAFSSFFTQMIENFTGTVQMVVEEVYLDVRNQTAGSATSL</sequence>